<dbReference type="Proteomes" id="UP001219355">
    <property type="component" value="Chromosome 1"/>
</dbReference>
<feature type="compositionally biased region" description="Basic and acidic residues" evidence="1">
    <location>
        <begin position="165"/>
        <end position="188"/>
    </location>
</feature>
<evidence type="ECO:0000256" key="1">
    <source>
        <dbReference type="SAM" id="MobiDB-lite"/>
    </source>
</evidence>
<gene>
    <name evidence="2" type="ORF">PRK78_001681</name>
</gene>
<feature type="region of interest" description="Disordered" evidence="1">
    <location>
        <begin position="21"/>
        <end position="62"/>
    </location>
</feature>
<organism evidence="2 3">
    <name type="scientific">Emydomyces testavorans</name>
    <dbReference type="NCBI Taxonomy" id="2070801"/>
    <lineage>
        <taxon>Eukaryota</taxon>
        <taxon>Fungi</taxon>
        <taxon>Dikarya</taxon>
        <taxon>Ascomycota</taxon>
        <taxon>Pezizomycotina</taxon>
        <taxon>Eurotiomycetes</taxon>
        <taxon>Eurotiomycetidae</taxon>
        <taxon>Onygenales</taxon>
        <taxon>Nannizziopsiaceae</taxon>
        <taxon>Emydomyces</taxon>
    </lineage>
</organism>
<evidence type="ECO:0000313" key="3">
    <source>
        <dbReference type="Proteomes" id="UP001219355"/>
    </source>
</evidence>
<feature type="region of interest" description="Disordered" evidence="1">
    <location>
        <begin position="144"/>
        <end position="231"/>
    </location>
</feature>
<reference evidence="2" key="1">
    <citation type="submission" date="2023-03" db="EMBL/GenBank/DDBJ databases">
        <title>Emydomyces testavorans Genome Sequence.</title>
        <authorList>
            <person name="Hoyer L."/>
        </authorList>
    </citation>
    <scope>NUCLEOTIDE SEQUENCE</scope>
    <source>
        <strain evidence="2">16-2883</strain>
    </source>
</reference>
<feature type="compositionally biased region" description="Low complexity" evidence="1">
    <location>
        <begin position="23"/>
        <end position="34"/>
    </location>
</feature>
<feature type="compositionally biased region" description="Basic and acidic residues" evidence="1">
    <location>
        <begin position="198"/>
        <end position="207"/>
    </location>
</feature>
<proteinExistence type="predicted"/>
<dbReference type="AlphaFoldDB" id="A0AAF0DEZ5"/>
<name>A0AAF0DEZ5_9EURO</name>
<evidence type="ECO:0000313" key="2">
    <source>
        <dbReference type="EMBL" id="WEW56242.1"/>
    </source>
</evidence>
<accession>A0AAF0DEZ5</accession>
<keyword evidence="3" id="KW-1185">Reference proteome</keyword>
<dbReference type="EMBL" id="CP120627">
    <property type="protein sequence ID" value="WEW56242.1"/>
    <property type="molecule type" value="Genomic_DNA"/>
</dbReference>
<sequence length="231" mass="25167">MPRPQVEKTMSSRLLTMKFMQRAAAASTSAPATPGNQKSAADAELPTPLPKRQKLSNDASPSDLKAISAAIKLEEEKRAAAIAKQAAEAGETEWVLEFPAGTIKNAPTSTTDIVDVDEESEYGGRRSYGNFKKKTKAVAYTAVEEKQDENAEEGDDEVLAMIQAEKSREDSKRKSREQTHRKNQDRAPKGISSGGGGRRSDEVDLRKLNSISGGFSRERKQAANGKWKGSR</sequence>
<protein>
    <submittedName>
        <fullName evidence="2">Uncharacterized protein</fullName>
    </submittedName>
</protein>